<protein>
    <recommendedName>
        <fullName evidence="3">Aminoglycoside phosphotransferase domain-containing protein</fullName>
    </recommendedName>
</protein>
<dbReference type="InterPro" id="IPR011009">
    <property type="entry name" value="Kinase-like_dom_sf"/>
</dbReference>
<name>A0A2H0V429_9BACT</name>
<evidence type="ECO:0008006" key="3">
    <source>
        <dbReference type="Google" id="ProtNLM"/>
    </source>
</evidence>
<evidence type="ECO:0000313" key="2">
    <source>
        <dbReference type="Proteomes" id="UP000229901"/>
    </source>
</evidence>
<reference evidence="2" key="1">
    <citation type="submission" date="2017-09" db="EMBL/GenBank/DDBJ databases">
        <title>Depth-based differentiation of microbial function through sediment-hosted aquifers and enrichment of novel symbionts in the deep terrestrial subsurface.</title>
        <authorList>
            <person name="Probst A.J."/>
            <person name="Ladd B."/>
            <person name="Jarett J.K."/>
            <person name="Geller-Mcgrath D.E."/>
            <person name="Sieber C.M.K."/>
            <person name="Emerson J.B."/>
            <person name="Anantharaman K."/>
            <person name="Thomas B.C."/>
            <person name="Malmstrom R."/>
            <person name="Stieglmeier M."/>
            <person name="Klingl A."/>
            <person name="Woyke T."/>
            <person name="Ryan C.M."/>
            <person name="Banfield J.F."/>
        </authorList>
    </citation>
    <scope>NUCLEOTIDE SEQUENCE [LARGE SCALE GENOMIC DNA]</scope>
</reference>
<accession>A0A2H0V429</accession>
<dbReference type="AlphaFoldDB" id="A0A2H0V429"/>
<organism evidence="1 2">
    <name type="scientific">Candidatus Falkowbacteria bacterium CG10_big_fil_rev_8_21_14_0_10_39_11</name>
    <dbReference type="NCBI Taxonomy" id="1974565"/>
    <lineage>
        <taxon>Bacteria</taxon>
        <taxon>Candidatus Falkowiibacteriota</taxon>
    </lineage>
</organism>
<proteinExistence type="predicted"/>
<dbReference type="Proteomes" id="UP000229901">
    <property type="component" value="Unassembled WGS sequence"/>
</dbReference>
<sequence>MKLSKQVNGLIGQLALHVVKICDLGNICKSVYLVNDSSGRLMILKVGVDETSCQEIYMNMVGYSRLLRLGLCDFIPEIYACCLTGKETYILMEYCGLDFFSMIQNVEEPLKCYTGLCELLLSLYTKSLQNDRSADNQLVNVWGTIRQQYNLYISSFDDYGEILKLLDSVDLKLKNIEVNKSCFSNWDFTPEDVYLNNGVFKYTDPHEDILGIPILDLACFAGVARDAHFLPSAIEGYAVMKEFAIQSVGQLFDMDEEISRAIFYLGRVLQSFLSARFRMKVDKEQAALIVAQSKVYLVKVSDLL</sequence>
<dbReference type="SUPFAM" id="SSF56112">
    <property type="entry name" value="Protein kinase-like (PK-like)"/>
    <property type="match status" value="1"/>
</dbReference>
<dbReference type="EMBL" id="PFAP01000034">
    <property type="protein sequence ID" value="PIR93847.1"/>
    <property type="molecule type" value="Genomic_DNA"/>
</dbReference>
<evidence type="ECO:0000313" key="1">
    <source>
        <dbReference type="EMBL" id="PIR93847.1"/>
    </source>
</evidence>
<gene>
    <name evidence="1" type="ORF">COT97_04450</name>
</gene>
<comment type="caution">
    <text evidence="1">The sequence shown here is derived from an EMBL/GenBank/DDBJ whole genome shotgun (WGS) entry which is preliminary data.</text>
</comment>